<evidence type="ECO:0000313" key="10">
    <source>
        <dbReference type="Proteomes" id="UP001301769"/>
    </source>
</evidence>
<dbReference type="InterPro" id="IPR017884">
    <property type="entry name" value="SANT_dom"/>
</dbReference>
<dbReference type="CDD" id="cd00167">
    <property type="entry name" value="SANT"/>
    <property type="match status" value="3"/>
</dbReference>
<dbReference type="EMBL" id="MU858050">
    <property type="protein sequence ID" value="KAK4218912.1"/>
    <property type="molecule type" value="Genomic_DNA"/>
</dbReference>
<organism evidence="9 10">
    <name type="scientific">Rhypophila decipiens</name>
    <dbReference type="NCBI Taxonomy" id="261697"/>
    <lineage>
        <taxon>Eukaryota</taxon>
        <taxon>Fungi</taxon>
        <taxon>Dikarya</taxon>
        <taxon>Ascomycota</taxon>
        <taxon>Pezizomycotina</taxon>
        <taxon>Sordariomycetes</taxon>
        <taxon>Sordariomycetidae</taxon>
        <taxon>Sordariales</taxon>
        <taxon>Naviculisporaceae</taxon>
        <taxon>Rhypophila</taxon>
    </lineage>
</organism>
<proteinExistence type="predicted"/>
<dbReference type="SUPFAM" id="SSF46689">
    <property type="entry name" value="Homeodomain-like"/>
    <property type="match status" value="2"/>
</dbReference>
<feature type="compositionally biased region" description="Low complexity" evidence="5">
    <location>
        <begin position="182"/>
        <end position="197"/>
    </location>
</feature>
<keyword evidence="4" id="KW-0539">Nucleus</keyword>
<feature type="domain" description="Myb-like" evidence="6">
    <location>
        <begin position="72"/>
        <end position="122"/>
    </location>
</feature>
<evidence type="ECO:0000256" key="2">
    <source>
        <dbReference type="ARBA" id="ARBA00023125"/>
    </source>
</evidence>
<dbReference type="InterPro" id="IPR009057">
    <property type="entry name" value="Homeodomain-like_sf"/>
</dbReference>
<feature type="region of interest" description="Disordered" evidence="5">
    <location>
        <begin position="174"/>
        <end position="211"/>
    </location>
</feature>
<accession>A0AAN6YLK3</accession>
<evidence type="ECO:0000259" key="8">
    <source>
        <dbReference type="PROSITE" id="PS51294"/>
    </source>
</evidence>
<reference evidence="9" key="2">
    <citation type="submission" date="2023-05" db="EMBL/GenBank/DDBJ databases">
        <authorList>
            <consortium name="Lawrence Berkeley National Laboratory"/>
            <person name="Steindorff A."/>
            <person name="Hensen N."/>
            <person name="Bonometti L."/>
            <person name="Westerberg I."/>
            <person name="Brannstrom I.O."/>
            <person name="Guillou S."/>
            <person name="Cros-Aarteil S."/>
            <person name="Calhoun S."/>
            <person name="Haridas S."/>
            <person name="Kuo A."/>
            <person name="Mondo S."/>
            <person name="Pangilinan J."/>
            <person name="Riley R."/>
            <person name="Labutti K."/>
            <person name="Andreopoulos B."/>
            <person name="Lipzen A."/>
            <person name="Chen C."/>
            <person name="Yanf M."/>
            <person name="Daum C."/>
            <person name="Ng V."/>
            <person name="Clum A."/>
            <person name="Ohm R."/>
            <person name="Martin F."/>
            <person name="Silar P."/>
            <person name="Natvig D."/>
            <person name="Lalanne C."/>
            <person name="Gautier V."/>
            <person name="Ament-Velasquez S.L."/>
            <person name="Kruys A."/>
            <person name="Hutchinson M.I."/>
            <person name="Powell A.J."/>
            <person name="Barry K."/>
            <person name="Miller A.N."/>
            <person name="Grigoriev I.V."/>
            <person name="Debuchy R."/>
            <person name="Gladieux P."/>
            <person name="Thoren M.H."/>
            <person name="Johannesson H."/>
        </authorList>
    </citation>
    <scope>NUCLEOTIDE SEQUENCE</scope>
    <source>
        <strain evidence="9">PSN293</strain>
    </source>
</reference>
<dbReference type="GO" id="GO:0042795">
    <property type="term" value="P:snRNA transcription by RNA polymerase II"/>
    <property type="evidence" value="ECO:0007669"/>
    <property type="project" value="TreeGrafter"/>
</dbReference>
<feature type="domain" description="HTH myb-type" evidence="8">
    <location>
        <begin position="72"/>
        <end position="126"/>
    </location>
</feature>
<sequence>MIPVSQSFVESPPSGQKTRQVWTPVEDQLLARAVQLETPKTGSISWCSVAAHLPGRNNKDCRKRWHYSIAHGHTIRKGTWTREEDQRLRDAVVIHGTRWSKIAQVVGTRNGDQCWKRWYDCLDPQIDKSPWTPEEDEKLVRMVTKHGRNWTGIVNKHFPKRTSLSAKNRYSILQRKQEHRASSQGASPPPSSRSGYSHARNISSASGESTATTMTESGVAYNMMAMSMESDYPTNQLAPQISNSYWSSSGLTSSTSMPSAPSSPDSTHADFLDWSAWGGVDSSDPSCTAVSAPYHLDATTSTSSYLSPSSAIMSMHSPQPAYDTMSGAGVNGYYNSVHHNYHNLSATTSASSPSAVSYSSDAAYSTGIPDENSQYMMTSYRTW</sequence>
<comment type="caution">
    <text evidence="9">The sequence shown here is derived from an EMBL/GenBank/DDBJ whole genome shotgun (WGS) entry which is preliminary data.</text>
</comment>
<evidence type="ECO:0000256" key="1">
    <source>
        <dbReference type="ARBA" id="ARBA00023015"/>
    </source>
</evidence>
<dbReference type="AlphaFoldDB" id="A0AAN6YLK3"/>
<feature type="domain" description="SANT" evidence="7">
    <location>
        <begin position="75"/>
        <end position="114"/>
    </location>
</feature>
<feature type="domain" description="Myb-like" evidence="6">
    <location>
        <begin position="123"/>
        <end position="174"/>
    </location>
</feature>
<keyword evidence="10" id="KW-1185">Reference proteome</keyword>
<dbReference type="InterPro" id="IPR017930">
    <property type="entry name" value="Myb_dom"/>
</dbReference>
<dbReference type="GO" id="GO:0042796">
    <property type="term" value="P:snRNA transcription by RNA polymerase III"/>
    <property type="evidence" value="ECO:0007669"/>
    <property type="project" value="TreeGrafter"/>
</dbReference>
<reference evidence="9" key="1">
    <citation type="journal article" date="2023" name="Mol. Phylogenet. Evol.">
        <title>Genome-scale phylogeny and comparative genomics of the fungal order Sordariales.</title>
        <authorList>
            <person name="Hensen N."/>
            <person name="Bonometti L."/>
            <person name="Westerberg I."/>
            <person name="Brannstrom I.O."/>
            <person name="Guillou S."/>
            <person name="Cros-Aarteil S."/>
            <person name="Calhoun S."/>
            <person name="Haridas S."/>
            <person name="Kuo A."/>
            <person name="Mondo S."/>
            <person name="Pangilinan J."/>
            <person name="Riley R."/>
            <person name="LaButti K."/>
            <person name="Andreopoulos B."/>
            <person name="Lipzen A."/>
            <person name="Chen C."/>
            <person name="Yan M."/>
            <person name="Daum C."/>
            <person name="Ng V."/>
            <person name="Clum A."/>
            <person name="Steindorff A."/>
            <person name="Ohm R.A."/>
            <person name="Martin F."/>
            <person name="Silar P."/>
            <person name="Natvig D.O."/>
            <person name="Lalanne C."/>
            <person name="Gautier V."/>
            <person name="Ament-Velasquez S.L."/>
            <person name="Kruys A."/>
            <person name="Hutchinson M.I."/>
            <person name="Powell A.J."/>
            <person name="Barry K."/>
            <person name="Miller A.N."/>
            <person name="Grigoriev I.V."/>
            <person name="Debuchy R."/>
            <person name="Gladieux P."/>
            <person name="Hiltunen Thoren M."/>
            <person name="Johannesson H."/>
        </authorList>
    </citation>
    <scope>NUCLEOTIDE SEQUENCE</scope>
    <source>
        <strain evidence="9">PSN293</strain>
    </source>
</reference>
<dbReference type="PROSITE" id="PS50090">
    <property type="entry name" value="MYB_LIKE"/>
    <property type="match status" value="3"/>
</dbReference>
<dbReference type="FunFam" id="1.10.10.60:FF:000016">
    <property type="entry name" value="Transcriptional activator Myb isoform A"/>
    <property type="match status" value="1"/>
</dbReference>
<gene>
    <name evidence="9" type="ORF">QBC37DRAFT_164731</name>
</gene>
<feature type="compositionally biased region" description="Polar residues" evidence="5">
    <location>
        <begin position="200"/>
        <end position="211"/>
    </location>
</feature>
<dbReference type="SMART" id="SM00717">
    <property type="entry name" value="SANT"/>
    <property type="match status" value="3"/>
</dbReference>
<dbReference type="InterPro" id="IPR001005">
    <property type="entry name" value="SANT/Myb"/>
</dbReference>
<keyword evidence="1" id="KW-0805">Transcription regulation</keyword>
<dbReference type="GO" id="GO:0001006">
    <property type="term" value="F:RNA polymerase III type 3 promoter sequence-specific DNA binding"/>
    <property type="evidence" value="ECO:0007669"/>
    <property type="project" value="TreeGrafter"/>
</dbReference>
<evidence type="ECO:0000256" key="5">
    <source>
        <dbReference type="SAM" id="MobiDB-lite"/>
    </source>
</evidence>
<evidence type="ECO:0000256" key="3">
    <source>
        <dbReference type="ARBA" id="ARBA00023163"/>
    </source>
</evidence>
<evidence type="ECO:0000313" key="9">
    <source>
        <dbReference type="EMBL" id="KAK4218912.1"/>
    </source>
</evidence>
<evidence type="ECO:0000256" key="4">
    <source>
        <dbReference type="ARBA" id="ARBA00023242"/>
    </source>
</evidence>
<name>A0AAN6YLK3_9PEZI</name>
<dbReference type="Pfam" id="PF00249">
    <property type="entry name" value="Myb_DNA-binding"/>
    <property type="match status" value="3"/>
</dbReference>
<dbReference type="PROSITE" id="PS51293">
    <property type="entry name" value="SANT"/>
    <property type="match status" value="1"/>
</dbReference>
<evidence type="ECO:0000259" key="7">
    <source>
        <dbReference type="PROSITE" id="PS51293"/>
    </source>
</evidence>
<dbReference type="Proteomes" id="UP001301769">
    <property type="component" value="Unassembled WGS sequence"/>
</dbReference>
<keyword evidence="2" id="KW-0238">DNA-binding</keyword>
<dbReference type="GO" id="GO:0000978">
    <property type="term" value="F:RNA polymerase II cis-regulatory region sequence-specific DNA binding"/>
    <property type="evidence" value="ECO:0007669"/>
    <property type="project" value="TreeGrafter"/>
</dbReference>
<dbReference type="PROSITE" id="PS51294">
    <property type="entry name" value="HTH_MYB"/>
    <property type="match status" value="3"/>
</dbReference>
<feature type="domain" description="HTH myb-type" evidence="8">
    <location>
        <begin position="17"/>
        <end position="66"/>
    </location>
</feature>
<evidence type="ECO:0000259" key="6">
    <source>
        <dbReference type="PROSITE" id="PS50090"/>
    </source>
</evidence>
<dbReference type="GO" id="GO:0019185">
    <property type="term" value="C:snRNA-activating protein complex"/>
    <property type="evidence" value="ECO:0007669"/>
    <property type="project" value="TreeGrafter"/>
</dbReference>
<dbReference type="PANTHER" id="PTHR46621:SF1">
    <property type="entry name" value="SNRNA-ACTIVATING PROTEIN COMPLEX SUBUNIT 4"/>
    <property type="match status" value="1"/>
</dbReference>
<feature type="domain" description="Myb-like" evidence="6">
    <location>
        <begin position="14"/>
        <end position="69"/>
    </location>
</feature>
<protein>
    <submittedName>
        <fullName evidence="9">Uncharacterized protein</fullName>
    </submittedName>
</protein>
<dbReference type="InterPro" id="IPR051575">
    <property type="entry name" value="Myb-like_DNA-bd"/>
</dbReference>
<feature type="domain" description="HTH myb-type" evidence="8">
    <location>
        <begin position="128"/>
        <end position="178"/>
    </location>
</feature>
<dbReference type="Gene3D" id="1.10.10.60">
    <property type="entry name" value="Homeodomain-like"/>
    <property type="match status" value="3"/>
</dbReference>
<dbReference type="PANTHER" id="PTHR46621">
    <property type="entry name" value="SNRNA-ACTIVATING PROTEIN COMPLEX SUBUNIT 4"/>
    <property type="match status" value="1"/>
</dbReference>
<keyword evidence="3" id="KW-0804">Transcription</keyword>